<comment type="similarity">
    <text evidence="1">Belongs to the ATP-dependent AMP-binding enzyme family.</text>
</comment>
<evidence type="ECO:0000256" key="1">
    <source>
        <dbReference type="ARBA" id="ARBA00006432"/>
    </source>
</evidence>
<feature type="domain" description="AMP-dependent synthetase/ligase" evidence="3">
    <location>
        <begin position="32"/>
        <end position="401"/>
    </location>
</feature>
<dbReference type="PANTHER" id="PTHR24096">
    <property type="entry name" value="LONG-CHAIN-FATTY-ACID--COA LIGASE"/>
    <property type="match status" value="1"/>
</dbReference>
<evidence type="ECO:0000313" key="5">
    <source>
        <dbReference type="EMBL" id="CAK3880898.1"/>
    </source>
</evidence>
<dbReference type="InterPro" id="IPR045851">
    <property type="entry name" value="AMP-bd_C_sf"/>
</dbReference>
<protein>
    <submittedName>
        <fullName evidence="5">4-coumarate- ligase</fullName>
    </submittedName>
</protein>
<reference evidence="5" key="1">
    <citation type="submission" date="2023-11" db="EMBL/GenBank/DDBJ databases">
        <authorList>
            <person name="Alioto T."/>
            <person name="Alioto T."/>
            <person name="Gomez Garrido J."/>
        </authorList>
    </citation>
    <scope>NUCLEOTIDE SEQUENCE</scope>
</reference>
<accession>A0AAI8YUC8</accession>
<dbReference type="InterPro" id="IPR020845">
    <property type="entry name" value="AMP-binding_CS"/>
</dbReference>
<proteinExistence type="inferred from homology"/>
<dbReference type="Pfam" id="PF00501">
    <property type="entry name" value="AMP-binding"/>
    <property type="match status" value="1"/>
</dbReference>
<dbReference type="Pfam" id="PF13193">
    <property type="entry name" value="AMP-binding_C"/>
    <property type="match status" value="1"/>
</dbReference>
<keyword evidence="2 5" id="KW-0436">Ligase</keyword>
<dbReference type="PROSITE" id="PS00455">
    <property type="entry name" value="AMP_BINDING"/>
    <property type="match status" value="1"/>
</dbReference>
<evidence type="ECO:0000259" key="3">
    <source>
        <dbReference type="Pfam" id="PF00501"/>
    </source>
</evidence>
<dbReference type="GO" id="GO:0016405">
    <property type="term" value="F:CoA-ligase activity"/>
    <property type="evidence" value="ECO:0007669"/>
    <property type="project" value="TreeGrafter"/>
</dbReference>
<organism evidence="5 6">
    <name type="scientific">Lecanosticta acicola</name>
    <dbReference type="NCBI Taxonomy" id="111012"/>
    <lineage>
        <taxon>Eukaryota</taxon>
        <taxon>Fungi</taxon>
        <taxon>Dikarya</taxon>
        <taxon>Ascomycota</taxon>
        <taxon>Pezizomycotina</taxon>
        <taxon>Dothideomycetes</taxon>
        <taxon>Dothideomycetidae</taxon>
        <taxon>Mycosphaerellales</taxon>
        <taxon>Mycosphaerellaceae</taxon>
        <taxon>Lecanosticta</taxon>
    </lineage>
</organism>
<name>A0AAI8YUC8_9PEZI</name>
<dbReference type="Gene3D" id="3.40.50.12780">
    <property type="entry name" value="N-terminal domain of ligase-like"/>
    <property type="match status" value="1"/>
</dbReference>
<evidence type="ECO:0000256" key="2">
    <source>
        <dbReference type="ARBA" id="ARBA00022598"/>
    </source>
</evidence>
<dbReference type="SUPFAM" id="SSF56801">
    <property type="entry name" value="Acetyl-CoA synthetase-like"/>
    <property type="match status" value="1"/>
</dbReference>
<sequence>MEITFGFVAYRPPDSTWSRAKEDTLIHCWAHNQSNGVTKSEARDLVRRVAHVLRHRFGIGKHGAGKDVVLCVASLSPFYPIILYAIIAAGGVYSGASTAFTANELARQIQDSEAKLLICSEEYEPHMKEAARKCRIASDRILVMDSETPNSWQLYNRSEPHCLDSPDGRSRMLEWTRLTSLHDLQNTTTCLLYSSGTTGLPKGVRLSHWNLVAGNIISMQVSSHLLTRDPNFQYRTLAHLPMAHIAGIMMYAMNPVYMGGTAYWMRNYKFEEFVGYAEQYGITVQFSVPPIWLQVSKAPRSGLFEGLGVAIAGAAPMGVELAREVSGKIGKGLFMTQTWGTTETTGSITATGWDVRDETGSVGGILPNTKLRIVDDDGVDVPAGEVGELLVKGPGVMQGYHHNETATREAIRDGWYATGDIGKVKDGLVYIVDRKKELIKYKGLQVAPAELEDCLVGHEKIKDAAVIGVFSKELGTEVPKAFVVRADEGFSEQDVMEFVKRNLAGHKQLRGGVEFIDVIPKSPSGKILRKELRQRPSGETKAKL</sequence>
<gene>
    <name evidence="5" type="ORF">LECACI_7A002141</name>
</gene>
<evidence type="ECO:0000259" key="4">
    <source>
        <dbReference type="Pfam" id="PF13193"/>
    </source>
</evidence>
<dbReference type="InterPro" id="IPR025110">
    <property type="entry name" value="AMP-bd_C"/>
</dbReference>
<dbReference type="InterPro" id="IPR000873">
    <property type="entry name" value="AMP-dep_synth/lig_dom"/>
</dbReference>
<dbReference type="InterPro" id="IPR042099">
    <property type="entry name" value="ANL_N_sf"/>
</dbReference>
<dbReference type="FunFam" id="3.30.300.30:FF:000007">
    <property type="entry name" value="4-coumarate--CoA ligase 2"/>
    <property type="match status" value="1"/>
</dbReference>
<feature type="domain" description="AMP-binding enzyme C-terminal" evidence="4">
    <location>
        <begin position="450"/>
        <end position="526"/>
    </location>
</feature>
<dbReference type="PANTHER" id="PTHR24096:SF149">
    <property type="entry name" value="AMP-BINDING DOMAIN-CONTAINING PROTEIN-RELATED"/>
    <property type="match status" value="1"/>
</dbReference>
<evidence type="ECO:0000313" key="6">
    <source>
        <dbReference type="Proteomes" id="UP001296104"/>
    </source>
</evidence>
<dbReference type="AlphaFoldDB" id="A0AAI8YUC8"/>
<dbReference type="EMBL" id="CAVMBE010000009">
    <property type="protein sequence ID" value="CAK3880898.1"/>
    <property type="molecule type" value="Genomic_DNA"/>
</dbReference>
<dbReference type="GO" id="GO:0019748">
    <property type="term" value="P:secondary metabolic process"/>
    <property type="evidence" value="ECO:0007669"/>
    <property type="project" value="TreeGrafter"/>
</dbReference>
<keyword evidence="6" id="KW-1185">Reference proteome</keyword>
<dbReference type="Proteomes" id="UP001296104">
    <property type="component" value="Unassembled WGS sequence"/>
</dbReference>
<comment type="caution">
    <text evidence="5">The sequence shown here is derived from an EMBL/GenBank/DDBJ whole genome shotgun (WGS) entry which is preliminary data.</text>
</comment>
<dbReference type="Gene3D" id="3.30.300.30">
    <property type="match status" value="1"/>
</dbReference>